<evidence type="ECO:0000313" key="7">
    <source>
        <dbReference type="Proteomes" id="UP001498771"/>
    </source>
</evidence>
<dbReference type="InterPro" id="IPR012340">
    <property type="entry name" value="NA-bd_OB-fold"/>
</dbReference>
<evidence type="ECO:0000256" key="3">
    <source>
        <dbReference type="ARBA" id="ARBA00022895"/>
    </source>
</evidence>
<evidence type="ECO:0000256" key="2">
    <source>
        <dbReference type="ARBA" id="ARBA00022454"/>
    </source>
</evidence>
<dbReference type="RefSeq" id="XP_064768181.1">
    <property type="nucleotide sequence ID" value="XM_064912735.1"/>
</dbReference>
<evidence type="ECO:0000259" key="5">
    <source>
        <dbReference type="Pfam" id="PF10451"/>
    </source>
</evidence>
<keyword evidence="2" id="KW-0158">Chromosome</keyword>
<name>A0ABR1F5M9_9ASCO</name>
<evidence type="ECO:0000256" key="4">
    <source>
        <dbReference type="SAM" id="MobiDB-lite"/>
    </source>
</evidence>
<keyword evidence="3" id="KW-0779">Telomere</keyword>
<feature type="compositionally biased region" description="Low complexity" evidence="4">
    <location>
        <begin position="430"/>
        <end position="443"/>
    </location>
</feature>
<feature type="compositionally biased region" description="Polar residues" evidence="4">
    <location>
        <begin position="420"/>
        <end position="429"/>
    </location>
</feature>
<dbReference type="Proteomes" id="UP001498771">
    <property type="component" value="Unassembled WGS sequence"/>
</dbReference>
<feature type="compositionally biased region" description="Polar residues" evidence="4">
    <location>
        <begin position="129"/>
        <end position="139"/>
    </location>
</feature>
<feature type="compositionally biased region" description="Basic residues" evidence="4">
    <location>
        <begin position="1"/>
        <end position="10"/>
    </location>
</feature>
<feature type="compositionally biased region" description="Basic and acidic residues" evidence="4">
    <location>
        <begin position="240"/>
        <end position="252"/>
    </location>
</feature>
<keyword evidence="7" id="KW-1185">Reference proteome</keyword>
<feature type="compositionally biased region" description="Low complexity" evidence="4">
    <location>
        <begin position="11"/>
        <end position="22"/>
    </location>
</feature>
<gene>
    <name evidence="6" type="ORF">BZA70DRAFT_279180</name>
</gene>
<dbReference type="Pfam" id="PF10451">
    <property type="entry name" value="Stn1"/>
    <property type="match status" value="1"/>
</dbReference>
<feature type="compositionally biased region" description="Basic and acidic residues" evidence="4">
    <location>
        <begin position="311"/>
        <end position="326"/>
    </location>
</feature>
<feature type="compositionally biased region" description="Acidic residues" evidence="4">
    <location>
        <begin position="115"/>
        <end position="124"/>
    </location>
</feature>
<feature type="region of interest" description="Disordered" evidence="4">
    <location>
        <begin position="1"/>
        <end position="72"/>
    </location>
</feature>
<reference evidence="6 7" key="1">
    <citation type="submission" date="2024-03" db="EMBL/GenBank/DDBJ databases">
        <title>Genome-scale model development and genomic sequencing of the oleaginous clade Lipomyces.</title>
        <authorList>
            <consortium name="Lawrence Berkeley National Laboratory"/>
            <person name="Czajka J.J."/>
            <person name="Han Y."/>
            <person name="Kim J."/>
            <person name="Mondo S.J."/>
            <person name="Hofstad B.A."/>
            <person name="Robles A."/>
            <person name="Haridas S."/>
            <person name="Riley R."/>
            <person name="LaButti K."/>
            <person name="Pangilinan J."/>
            <person name="Andreopoulos W."/>
            <person name="Lipzen A."/>
            <person name="Yan J."/>
            <person name="Wang M."/>
            <person name="Ng V."/>
            <person name="Grigoriev I.V."/>
            <person name="Spatafora J.W."/>
            <person name="Magnuson J.K."/>
            <person name="Baker S.E."/>
            <person name="Pomraning K.R."/>
        </authorList>
    </citation>
    <scope>NUCLEOTIDE SEQUENCE [LARGE SCALE GENOMIC DNA]</scope>
    <source>
        <strain evidence="6 7">Phaff 52-87</strain>
    </source>
</reference>
<proteinExistence type="predicted"/>
<dbReference type="Gene3D" id="2.40.50.140">
    <property type="entry name" value="Nucleic acid-binding proteins"/>
    <property type="match status" value="1"/>
</dbReference>
<evidence type="ECO:0000313" key="6">
    <source>
        <dbReference type="EMBL" id="KAK7205148.1"/>
    </source>
</evidence>
<feature type="region of interest" description="Disordered" evidence="4">
    <location>
        <begin position="96"/>
        <end position="377"/>
    </location>
</feature>
<feature type="compositionally biased region" description="Polar residues" evidence="4">
    <location>
        <begin position="186"/>
        <end position="195"/>
    </location>
</feature>
<organism evidence="6 7">
    <name type="scientific">Myxozyma melibiosi</name>
    <dbReference type="NCBI Taxonomy" id="54550"/>
    <lineage>
        <taxon>Eukaryota</taxon>
        <taxon>Fungi</taxon>
        <taxon>Dikarya</taxon>
        <taxon>Ascomycota</taxon>
        <taxon>Saccharomycotina</taxon>
        <taxon>Lipomycetes</taxon>
        <taxon>Lipomycetales</taxon>
        <taxon>Lipomycetaceae</taxon>
        <taxon>Myxozyma</taxon>
    </lineage>
</organism>
<dbReference type="EMBL" id="JBBJBU010000006">
    <property type="protein sequence ID" value="KAK7205148.1"/>
    <property type="molecule type" value="Genomic_DNA"/>
</dbReference>
<feature type="domain" description="CST complex subunit Stn1 N-terminal" evidence="5">
    <location>
        <begin position="483"/>
        <end position="655"/>
    </location>
</feature>
<accession>A0ABR1F5M9</accession>
<feature type="compositionally biased region" description="Basic and acidic residues" evidence="4">
    <location>
        <begin position="351"/>
        <end position="363"/>
    </location>
</feature>
<feature type="compositionally biased region" description="Basic residues" evidence="4">
    <location>
        <begin position="327"/>
        <end position="336"/>
    </location>
</feature>
<comment type="caution">
    <text evidence="6">The sequence shown here is derived from an EMBL/GenBank/DDBJ whole genome shotgun (WGS) entry which is preliminary data.</text>
</comment>
<evidence type="ECO:0000256" key="1">
    <source>
        <dbReference type="ARBA" id="ARBA00004574"/>
    </source>
</evidence>
<comment type="subcellular location">
    <subcellularLocation>
        <location evidence="1">Chromosome</location>
        <location evidence="1">Telomere</location>
    </subcellularLocation>
</comment>
<feature type="region of interest" description="Disordered" evidence="4">
    <location>
        <begin position="418"/>
        <end position="453"/>
    </location>
</feature>
<feature type="compositionally biased region" description="Polar residues" evidence="4">
    <location>
        <begin position="36"/>
        <end position="47"/>
    </location>
</feature>
<protein>
    <submittedName>
        <fullName evidence="6">Telomere regulation protein Stn1-domain-containing protein</fullName>
    </submittedName>
</protein>
<sequence>MGKRGQKRQRSAATSEQQQQQQRHQRATDHDARPATRQNVQITLSSHADQKHRRLSKRAQRRQHDRTTLKIDVSARLKASELTGAGLVRKLNLEIGKEEGEQSEDGGSDDNLYQSDEEEVEDWYEFYQMNHNPSSSPRSWSGREQLGSSRTAESGRQYRPELPRLGPTVYEPDSSELEELAKLQKKSQPVSSHPAQNIRRNRLPERRPLGPTVYECDSSELEELAKLQKKSQPIPARPAENTKRPRPPERRPLGPTVYECDSSELEELARLQKKRQSVPPRPTETTRRHRPAELPRLGPTVYECDSSELEELAKLQKENKRTAESTKRHKPPKLPRLRPTTYEVNSSELAELQKESQRAAENTRRHRPAELPRLGPTVYECSSSGLAELAELEKEQQRLDAETLKIIHVSTKAKTVARQLLSSPNRTPQSGSEEPIEWPSSSPAHKTATVSSRTAVSLPYSPYPTKQPPSKKKPSRVLFTTPSGVNFYHRKYYGQSKVYNEWVPLTIADVLKLQEHKMVNTDDFFWKNHPIRNVFIVGLCVGVRQPKDDRVLYIDIDDASGHELVCKVKKRQPIDDHATRLLDMDTPFLIQAAGTIGIYTRGSERIRQLECDSSDRVTVIDDAHHEIRFLRKLLEMRKVLDVPWELSEEKCKEMDKQVFIN</sequence>
<feature type="compositionally biased region" description="Basic residues" evidence="4">
    <location>
        <begin position="50"/>
        <end position="64"/>
    </location>
</feature>
<dbReference type="GeneID" id="90038247"/>
<dbReference type="InterPro" id="IPR018856">
    <property type="entry name" value="Stn1_N"/>
</dbReference>